<name>A0AAN9WB32_9ORTH</name>
<proteinExistence type="inferred from homology"/>
<gene>
    <name evidence="3" type="ORF">R5R35_011074</name>
</gene>
<evidence type="ECO:0000256" key="1">
    <source>
        <dbReference type="ARBA" id="ARBA00023254"/>
    </source>
</evidence>
<dbReference type="PANTHER" id="PTHR28575:SF1">
    <property type="entry name" value="MEIOSIS-SPECIFIC PROTEIN MEI4"/>
    <property type="match status" value="1"/>
</dbReference>
<dbReference type="GO" id="GO:0007283">
    <property type="term" value="P:spermatogenesis"/>
    <property type="evidence" value="ECO:0007669"/>
    <property type="project" value="TreeGrafter"/>
</dbReference>
<comment type="caution">
    <text evidence="3">The sequence shown here is derived from an EMBL/GenBank/DDBJ whole genome shotgun (WGS) entry which is preliminary data.</text>
</comment>
<dbReference type="GO" id="GO:0000800">
    <property type="term" value="C:lateral element"/>
    <property type="evidence" value="ECO:0007669"/>
    <property type="project" value="TreeGrafter"/>
</dbReference>
<protein>
    <submittedName>
        <fullName evidence="3">Uncharacterized protein</fullName>
    </submittedName>
</protein>
<reference evidence="3 4" key="1">
    <citation type="submission" date="2024-03" db="EMBL/GenBank/DDBJ databases">
        <title>The genome assembly and annotation of the cricket Gryllus longicercus Weissman &amp; Gray.</title>
        <authorList>
            <person name="Szrajer S."/>
            <person name="Gray D."/>
            <person name="Ylla G."/>
        </authorList>
    </citation>
    <scope>NUCLEOTIDE SEQUENCE [LARGE SCALE GENOMIC DNA]</scope>
    <source>
        <strain evidence="3">DAG 2021-001</strain>
        <tissue evidence="3">Whole body minus gut</tissue>
    </source>
</reference>
<comment type="similarity">
    <text evidence="2">Belongs to the MEI4L family.</text>
</comment>
<evidence type="ECO:0000256" key="2">
    <source>
        <dbReference type="ARBA" id="ARBA00093453"/>
    </source>
</evidence>
<dbReference type="Proteomes" id="UP001378592">
    <property type="component" value="Unassembled WGS sequence"/>
</dbReference>
<keyword evidence="1" id="KW-0469">Meiosis</keyword>
<dbReference type="GO" id="GO:0007129">
    <property type="term" value="P:homologous chromosome pairing at meiosis"/>
    <property type="evidence" value="ECO:0007669"/>
    <property type="project" value="TreeGrafter"/>
</dbReference>
<evidence type="ECO:0000313" key="4">
    <source>
        <dbReference type="Proteomes" id="UP001378592"/>
    </source>
</evidence>
<evidence type="ECO:0000313" key="3">
    <source>
        <dbReference type="EMBL" id="KAK7870093.1"/>
    </source>
</evidence>
<dbReference type="AlphaFoldDB" id="A0AAN9WB32"/>
<accession>A0AAN9WB32</accession>
<dbReference type="PANTHER" id="PTHR28575">
    <property type="entry name" value="MEIOSIS-SPECIFIC PROTEIN MEI4"/>
    <property type="match status" value="1"/>
</dbReference>
<organism evidence="3 4">
    <name type="scientific">Gryllus longicercus</name>
    <dbReference type="NCBI Taxonomy" id="2509291"/>
    <lineage>
        <taxon>Eukaryota</taxon>
        <taxon>Metazoa</taxon>
        <taxon>Ecdysozoa</taxon>
        <taxon>Arthropoda</taxon>
        <taxon>Hexapoda</taxon>
        <taxon>Insecta</taxon>
        <taxon>Pterygota</taxon>
        <taxon>Neoptera</taxon>
        <taxon>Polyneoptera</taxon>
        <taxon>Orthoptera</taxon>
        <taxon>Ensifera</taxon>
        <taxon>Gryllidea</taxon>
        <taxon>Grylloidea</taxon>
        <taxon>Gryllidae</taxon>
        <taxon>Gryllinae</taxon>
        <taxon>Gryllus</taxon>
    </lineage>
</organism>
<sequence length="367" mass="42148">MERSCIDYSSFSCNETEDNVHEDHLQFIQAIIQLKSAAKIGNSLPVNEFNEIISGFPQQCKQIFPISTDNVYESSSGSRTFISQDVCDSGVGSSVTEESANEQISTTTISYLIRSSTIAKHIFDSVLSVTNYLYSCLFFGSIQTLEKCICNWKGSLIEVAVNVIVELVNLANSPEDHNYCRACSDFITRVIDFIFMAKDVNVYSVLEYRCVIVSELSNSQYLCEAAIHSIMKRIEDMSQKMKRNRLKDTLQQIEEAVIASHEYDTSFYMLHLLERLLKKWREHCIAFTQTDEFKKTTYFSITEMWKKTWGNSVNCEQGKTMKNLWEKWSTTLEEATHNTMDEFPNFSFLTWSCLQILEPLGSHLQNV</sequence>
<dbReference type="GO" id="GO:0048477">
    <property type="term" value="P:oogenesis"/>
    <property type="evidence" value="ECO:0007669"/>
    <property type="project" value="TreeGrafter"/>
</dbReference>
<dbReference type="EMBL" id="JAZDUA010000064">
    <property type="protein sequence ID" value="KAK7870093.1"/>
    <property type="molecule type" value="Genomic_DNA"/>
</dbReference>
<dbReference type="GO" id="GO:0042138">
    <property type="term" value="P:meiotic DNA double-strand break formation"/>
    <property type="evidence" value="ECO:0007669"/>
    <property type="project" value="InterPro"/>
</dbReference>
<keyword evidence="4" id="KW-1185">Reference proteome</keyword>
<dbReference type="GO" id="GO:0006310">
    <property type="term" value="P:DNA recombination"/>
    <property type="evidence" value="ECO:0007669"/>
    <property type="project" value="InterPro"/>
</dbReference>
<dbReference type="InterPro" id="IPR025888">
    <property type="entry name" value="MEI4"/>
</dbReference>